<dbReference type="PANTHER" id="PTHR43409:SF16">
    <property type="entry name" value="SLR0320 PROTEIN"/>
    <property type="match status" value="1"/>
</dbReference>
<evidence type="ECO:0000259" key="6">
    <source>
        <dbReference type="PROSITE" id="PS51332"/>
    </source>
</evidence>
<evidence type="ECO:0000256" key="4">
    <source>
        <dbReference type="ARBA" id="ARBA00023004"/>
    </source>
</evidence>
<dbReference type="GO" id="GO:0051539">
    <property type="term" value="F:4 iron, 4 sulfur cluster binding"/>
    <property type="evidence" value="ECO:0007669"/>
    <property type="project" value="UniProtKB-KW"/>
</dbReference>
<dbReference type="Gene3D" id="3.40.50.280">
    <property type="entry name" value="Cobalamin-binding domain"/>
    <property type="match status" value="1"/>
</dbReference>
<dbReference type="SMART" id="SM00729">
    <property type="entry name" value="Elp3"/>
    <property type="match status" value="1"/>
</dbReference>
<dbReference type="SUPFAM" id="SSF52242">
    <property type="entry name" value="Cobalamin (vitamin B12)-binding domain"/>
    <property type="match status" value="1"/>
</dbReference>
<name>A0A4R3KIW4_9BACI</name>
<dbReference type="SFLD" id="SFLDG01082">
    <property type="entry name" value="B12-binding_domain_containing"/>
    <property type="match status" value="1"/>
</dbReference>
<dbReference type="Pfam" id="PF13311">
    <property type="entry name" value="DUF4080"/>
    <property type="match status" value="1"/>
</dbReference>
<evidence type="ECO:0000256" key="1">
    <source>
        <dbReference type="ARBA" id="ARBA00001966"/>
    </source>
</evidence>
<evidence type="ECO:0000256" key="2">
    <source>
        <dbReference type="ARBA" id="ARBA00022691"/>
    </source>
</evidence>
<evidence type="ECO:0000256" key="3">
    <source>
        <dbReference type="ARBA" id="ARBA00022723"/>
    </source>
</evidence>
<dbReference type="InterPro" id="IPR006158">
    <property type="entry name" value="Cobalamin-bd"/>
</dbReference>
<accession>A0A4R3KIW4</accession>
<dbReference type="GO" id="GO:0046872">
    <property type="term" value="F:metal ion binding"/>
    <property type="evidence" value="ECO:0007669"/>
    <property type="project" value="UniProtKB-KW"/>
</dbReference>
<dbReference type="InterPro" id="IPR025288">
    <property type="entry name" value="DUF4080"/>
</dbReference>
<dbReference type="PROSITE" id="PS51332">
    <property type="entry name" value="B12_BINDING"/>
    <property type="match status" value="1"/>
</dbReference>
<comment type="cofactor">
    <cofactor evidence="1">
        <name>[4Fe-4S] cluster</name>
        <dbReference type="ChEBI" id="CHEBI:49883"/>
    </cofactor>
</comment>
<dbReference type="InterPro" id="IPR036724">
    <property type="entry name" value="Cobalamin-bd_sf"/>
</dbReference>
<gene>
    <name evidence="8" type="ORF">EDD72_10472</name>
</gene>
<dbReference type="GO" id="GO:0031419">
    <property type="term" value="F:cobalamin binding"/>
    <property type="evidence" value="ECO:0007669"/>
    <property type="project" value="InterPro"/>
</dbReference>
<dbReference type="Pfam" id="PF04055">
    <property type="entry name" value="Radical_SAM"/>
    <property type="match status" value="1"/>
</dbReference>
<dbReference type="InterPro" id="IPR007197">
    <property type="entry name" value="rSAM"/>
</dbReference>
<feature type="domain" description="Radical SAM core" evidence="7">
    <location>
        <begin position="173"/>
        <end position="403"/>
    </location>
</feature>
<dbReference type="PROSITE" id="PS51918">
    <property type="entry name" value="RADICAL_SAM"/>
    <property type="match status" value="1"/>
</dbReference>
<dbReference type="GO" id="GO:0005829">
    <property type="term" value="C:cytosol"/>
    <property type="evidence" value="ECO:0007669"/>
    <property type="project" value="TreeGrafter"/>
</dbReference>
<feature type="domain" description="B12-binding" evidence="6">
    <location>
        <begin position="1"/>
        <end position="134"/>
    </location>
</feature>
<dbReference type="InterPro" id="IPR023404">
    <property type="entry name" value="rSAM_horseshoe"/>
</dbReference>
<comment type="caution">
    <text evidence="8">The sequence shown here is derived from an EMBL/GenBank/DDBJ whole genome shotgun (WGS) entry which is preliminary data.</text>
</comment>
<dbReference type="GO" id="GO:0003824">
    <property type="term" value="F:catalytic activity"/>
    <property type="evidence" value="ECO:0007669"/>
    <property type="project" value="InterPro"/>
</dbReference>
<keyword evidence="4" id="KW-0408">Iron</keyword>
<dbReference type="SFLD" id="SFLDS00029">
    <property type="entry name" value="Radical_SAM"/>
    <property type="match status" value="1"/>
</dbReference>
<keyword evidence="5" id="KW-0411">Iron-sulfur</keyword>
<dbReference type="EMBL" id="SMAB01000004">
    <property type="protein sequence ID" value="TCS83525.1"/>
    <property type="molecule type" value="Genomic_DNA"/>
</dbReference>
<evidence type="ECO:0000256" key="5">
    <source>
        <dbReference type="ARBA" id="ARBA00023014"/>
    </source>
</evidence>
<dbReference type="InterPro" id="IPR051198">
    <property type="entry name" value="BchE-like"/>
</dbReference>
<sequence length="579" mass="68440">MKIILSTLNAKYIHSSLALRYLKAYSQKEFPNIEICEYSINEPLMTILTDLYERKPDVIGLSCYIWNIEETIQLIQMLKKVKLDLTIVLGGPEVSYDISYWFNRIEEIDVIVYGEGEATFLHLLQTLQKGETLNQVQGIAYRTDTGYYINPPRPKLDLNQIPSPYQDEEDLASLRDKIVYFEASRGCPFSCAYCLSSVETGVRYFAIDRVKEDLLRLIQHGVKTIKFVDRTFNLNKKYAMEIFQFLVENHQGTVFQFEITADIMKEDVLQYLVDHAPKGIFRFEIGVQSTNDYTNALVNRKQNFKKLSQTVLKIKESGKIDQHLDLIAGLPREDYASFRNTFNDVFALRPEELQLGFLKMLRGTKIWYEAEQYGYVYQDYAPYEILKNDVLPFDDVIRIKRVEDVLEKYWNSHRMDQTVEYLIENEFSSPFDFFQELGDYWTEKGWNRIGHQLETLFQRLLEFLKNRKTNNIDFIISLMKFDYFLNFNHKPRKTWWEFAISKQKLNEIFNQLVQQPEKLSAKFQMLGLSEKDLHKHTMVEILPYDLGHYFETGAMVKKDTLFLVYFNPPKDPIYFLKEI</sequence>
<dbReference type="CDD" id="cd02068">
    <property type="entry name" value="radical_SAM_B12_BD"/>
    <property type="match status" value="1"/>
</dbReference>
<reference evidence="8 9" key="1">
    <citation type="submission" date="2019-03" db="EMBL/GenBank/DDBJ databases">
        <title>Genomic Encyclopedia of Type Strains, Phase IV (KMG-IV): sequencing the most valuable type-strain genomes for metagenomic binning, comparative biology and taxonomic classification.</title>
        <authorList>
            <person name="Goeker M."/>
        </authorList>
    </citation>
    <scope>NUCLEOTIDE SEQUENCE [LARGE SCALE GENOMIC DNA]</scope>
    <source>
        <strain evidence="8 9">DSM 23802</strain>
    </source>
</reference>
<keyword evidence="2" id="KW-0949">S-adenosyl-L-methionine</keyword>
<evidence type="ECO:0000313" key="9">
    <source>
        <dbReference type="Proteomes" id="UP000295788"/>
    </source>
</evidence>
<evidence type="ECO:0000313" key="8">
    <source>
        <dbReference type="EMBL" id="TCS83525.1"/>
    </source>
</evidence>
<keyword evidence="3" id="KW-0479">Metal-binding</keyword>
<dbReference type="SFLD" id="SFLDG01123">
    <property type="entry name" value="methyltransferase_(Class_B)"/>
    <property type="match status" value="1"/>
</dbReference>
<dbReference type="AlphaFoldDB" id="A0A4R3KIW4"/>
<dbReference type="Proteomes" id="UP000295788">
    <property type="component" value="Unassembled WGS sequence"/>
</dbReference>
<dbReference type="InterPro" id="IPR058240">
    <property type="entry name" value="rSAM_sf"/>
</dbReference>
<dbReference type="RefSeq" id="WP_132767431.1">
    <property type="nucleotide sequence ID" value="NZ_SMAB01000004.1"/>
</dbReference>
<dbReference type="Pfam" id="PF02310">
    <property type="entry name" value="B12-binding"/>
    <property type="match status" value="1"/>
</dbReference>
<keyword evidence="9" id="KW-1185">Reference proteome</keyword>
<proteinExistence type="predicted"/>
<dbReference type="PANTHER" id="PTHR43409">
    <property type="entry name" value="ANAEROBIC MAGNESIUM-PROTOPORPHYRIN IX MONOMETHYL ESTER CYCLASE-RELATED"/>
    <property type="match status" value="1"/>
</dbReference>
<dbReference type="OrthoDB" id="9801424at2"/>
<dbReference type="SUPFAM" id="SSF102114">
    <property type="entry name" value="Radical SAM enzymes"/>
    <property type="match status" value="1"/>
</dbReference>
<protein>
    <submittedName>
        <fullName evidence="8">Anaerobic magnesium-protoporphyrin IX monomethyl ester cyclase</fullName>
    </submittedName>
</protein>
<evidence type="ECO:0000259" key="7">
    <source>
        <dbReference type="PROSITE" id="PS51918"/>
    </source>
</evidence>
<dbReference type="Gene3D" id="3.80.30.20">
    <property type="entry name" value="tm_1862 like domain"/>
    <property type="match status" value="1"/>
</dbReference>
<dbReference type="InterPro" id="IPR006638">
    <property type="entry name" value="Elp3/MiaA/NifB-like_rSAM"/>
</dbReference>
<dbReference type="InterPro" id="IPR034466">
    <property type="entry name" value="Methyltransferase_Class_B"/>
</dbReference>
<organism evidence="8 9">
    <name type="scientific">Tepidibacillus fermentans</name>
    <dbReference type="NCBI Taxonomy" id="1281767"/>
    <lineage>
        <taxon>Bacteria</taxon>
        <taxon>Bacillati</taxon>
        <taxon>Bacillota</taxon>
        <taxon>Bacilli</taxon>
        <taxon>Bacillales</taxon>
        <taxon>Bacillaceae</taxon>
        <taxon>Tepidibacillus</taxon>
    </lineage>
</organism>